<dbReference type="GO" id="GO:0008528">
    <property type="term" value="F:G protein-coupled peptide receptor activity"/>
    <property type="evidence" value="ECO:0007669"/>
    <property type="project" value="InterPro"/>
</dbReference>
<sequence length="500" mass="57615">MARNICPNDISLFSGNDTFTQLSLHYLDLFHNFYAKPHGYICLIICIFGLVTNFVHVIVLTRKSLRKSAVNCIMTAVAFCDMGTMLTYLIYNLHFVLGFSFSTKSCSNKYSYNWNIFLFIHIIGSILLHSTTLWLAVAMAFLRRITLRTNSFNSSWQKAKIARKICVVIFLFTFISIIPTILVHNIVKLNKWYPKDEGKMCIDDYDGNENASFQQYTIDFPEFVLKNNCRIFKGNLWLSGILNKVIPSLLLFFLSFSLMSKLKIAQEKRRKLLENGHKLSHDNTSKRKYTDKTTPMLLAILIVFLMTEVPQGVVMIITAIYTNDGFNVLYRNLADILDLLSLINSSVNFVMYCVMSSRYRATFLQVVLNRKLQNYITNKNGVTTLLFTKEYIPSTSNGNQLLKIKNTILQNNNNQEELSFISKKRSINNDKKDIPTVRIKHIGTSQYRDMTKVKNSIDDMAYFVNDNKNQDDVEICDSSSIFENKSENNSISKIEEDIQI</sequence>
<dbReference type="STRING" id="6248.A0A0K0EF97"/>
<dbReference type="SUPFAM" id="SSF81321">
    <property type="entry name" value="Family A G protein-coupled receptor-like"/>
    <property type="match status" value="1"/>
</dbReference>
<reference evidence="8" key="1">
    <citation type="submission" date="2015-08" db="UniProtKB">
        <authorList>
            <consortium name="WormBaseParasite"/>
        </authorList>
    </citation>
    <scope>IDENTIFICATION</scope>
</reference>
<organism evidence="8">
    <name type="scientific">Strongyloides stercoralis</name>
    <name type="common">Threadworm</name>
    <dbReference type="NCBI Taxonomy" id="6248"/>
    <lineage>
        <taxon>Eukaryota</taxon>
        <taxon>Metazoa</taxon>
        <taxon>Ecdysozoa</taxon>
        <taxon>Nematoda</taxon>
        <taxon>Chromadorea</taxon>
        <taxon>Rhabditida</taxon>
        <taxon>Tylenchina</taxon>
        <taxon>Panagrolaimomorpha</taxon>
        <taxon>Strongyloidoidea</taxon>
        <taxon>Strongyloididae</taxon>
        <taxon>Strongyloides</taxon>
    </lineage>
</organism>
<evidence type="ECO:0000256" key="3">
    <source>
        <dbReference type="ARBA" id="ARBA00022989"/>
    </source>
</evidence>
<feature type="transmembrane region" description="Helical" evidence="5">
    <location>
        <begin position="116"/>
        <end position="142"/>
    </location>
</feature>
<feature type="transmembrane region" description="Helical" evidence="5">
    <location>
        <begin position="333"/>
        <end position="355"/>
    </location>
</feature>
<dbReference type="Pfam" id="PF10324">
    <property type="entry name" value="7TM_GPCR_Srw"/>
    <property type="match status" value="1"/>
</dbReference>
<dbReference type="Gene3D" id="1.20.1070.10">
    <property type="entry name" value="Rhodopsin 7-helix transmembrane proteins"/>
    <property type="match status" value="1"/>
</dbReference>
<keyword evidence="7" id="KW-1185">Reference proteome</keyword>
<dbReference type="PROSITE" id="PS50262">
    <property type="entry name" value="G_PROTEIN_RECEP_F1_2"/>
    <property type="match status" value="1"/>
</dbReference>
<accession>A0A0K0EF97</accession>
<dbReference type="WBParaSite" id="TCONS_00000164.p1">
    <property type="protein sequence ID" value="TCONS_00000164.p1"/>
    <property type="gene ID" value="XLOC_000189"/>
</dbReference>
<dbReference type="InterPro" id="IPR000276">
    <property type="entry name" value="GPCR_Rhodpsn"/>
</dbReference>
<dbReference type="InterPro" id="IPR019427">
    <property type="entry name" value="7TM_GPCR_serpentine_rcpt_Srw"/>
</dbReference>
<dbReference type="InterPro" id="IPR053219">
    <property type="entry name" value="GPCR_Dmsr-1"/>
</dbReference>
<evidence type="ECO:0000256" key="1">
    <source>
        <dbReference type="ARBA" id="ARBA00004370"/>
    </source>
</evidence>
<feature type="transmembrane region" description="Helical" evidence="5">
    <location>
        <begin position="38"/>
        <end position="60"/>
    </location>
</feature>
<feature type="transmembrane region" description="Helical" evidence="5">
    <location>
        <begin position="296"/>
        <end position="321"/>
    </location>
</feature>
<proteinExistence type="predicted"/>
<keyword evidence="3 5" id="KW-1133">Transmembrane helix</keyword>
<comment type="subcellular location">
    <subcellularLocation>
        <location evidence="1">Membrane</location>
    </subcellularLocation>
</comment>
<feature type="transmembrane region" description="Helical" evidence="5">
    <location>
        <begin position="72"/>
        <end position="96"/>
    </location>
</feature>
<evidence type="ECO:0000256" key="5">
    <source>
        <dbReference type="SAM" id="Phobius"/>
    </source>
</evidence>
<evidence type="ECO:0000256" key="4">
    <source>
        <dbReference type="ARBA" id="ARBA00023136"/>
    </source>
</evidence>
<feature type="transmembrane region" description="Helical" evidence="5">
    <location>
        <begin position="245"/>
        <end position="262"/>
    </location>
</feature>
<dbReference type="PANTHER" id="PTHR46273">
    <property type="entry name" value="MYOSUPPRESSIN RECEPTOR 1, ISOFORM B-RELATED"/>
    <property type="match status" value="1"/>
</dbReference>
<name>A0A0K0EF97_STRER</name>
<dbReference type="Proteomes" id="UP000035681">
    <property type="component" value="Unplaced"/>
</dbReference>
<evidence type="ECO:0000256" key="2">
    <source>
        <dbReference type="ARBA" id="ARBA00022692"/>
    </source>
</evidence>
<evidence type="ECO:0000313" key="9">
    <source>
        <dbReference type="WBParaSite" id="TCONS_00000164.p1"/>
    </source>
</evidence>
<feature type="domain" description="G-protein coupled receptors family 1 profile" evidence="6">
    <location>
        <begin position="52"/>
        <end position="352"/>
    </location>
</feature>
<dbReference type="InterPro" id="IPR017452">
    <property type="entry name" value="GPCR_Rhodpsn_7TM"/>
</dbReference>
<evidence type="ECO:0000313" key="8">
    <source>
        <dbReference type="WBParaSite" id="SSTP_0000816000.1"/>
    </source>
</evidence>
<feature type="transmembrane region" description="Helical" evidence="5">
    <location>
        <begin position="165"/>
        <end position="187"/>
    </location>
</feature>
<dbReference type="GO" id="GO:0005886">
    <property type="term" value="C:plasma membrane"/>
    <property type="evidence" value="ECO:0007669"/>
    <property type="project" value="TreeGrafter"/>
</dbReference>
<protein>
    <submittedName>
        <fullName evidence="8 9">G_PROTEIN_RECEP_F1_2 domain-containing protein</fullName>
    </submittedName>
</protein>
<dbReference type="PANTHER" id="PTHR46273:SF2">
    <property type="entry name" value="G-PROTEIN COUPLED RECEPTORS FAMILY 1 PROFILE DOMAIN-CONTAINING PROTEIN"/>
    <property type="match status" value="1"/>
</dbReference>
<keyword evidence="2 5" id="KW-0812">Transmembrane</keyword>
<dbReference type="AlphaFoldDB" id="A0A0K0EF97"/>
<dbReference type="PRINTS" id="PR00237">
    <property type="entry name" value="GPCRRHODOPSN"/>
</dbReference>
<keyword evidence="4 5" id="KW-0472">Membrane</keyword>
<evidence type="ECO:0000259" key="6">
    <source>
        <dbReference type="PROSITE" id="PS50262"/>
    </source>
</evidence>
<dbReference type="WBParaSite" id="SSTP_0000816000.1">
    <property type="protein sequence ID" value="SSTP_0000816000.1"/>
    <property type="gene ID" value="SSTP_0000816000"/>
</dbReference>
<evidence type="ECO:0000313" key="7">
    <source>
        <dbReference type="Proteomes" id="UP000035681"/>
    </source>
</evidence>
<dbReference type="CDD" id="cd14978">
    <property type="entry name" value="7tmA_FMRFamide_R-like"/>
    <property type="match status" value="1"/>
</dbReference>